<name>A0A4C2A9U3_EUMVA</name>
<proteinExistence type="predicted"/>
<reference evidence="1 2" key="1">
    <citation type="journal article" date="2019" name="Commun. Biol.">
        <title>The bagworm genome reveals a unique fibroin gene that provides high tensile strength.</title>
        <authorList>
            <person name="Kono N."/>
            <person name="Nakamura H."/>
            <person name="Ohtoshi R."/>
            <person name="Tomita M."/>
            <person name="Numata K."/>
            <person name="Arakawa K."/>
        </authorList>
    </citation>
    <scope>NUCLEOTIDE SEQUENCE [LARGE SCALE GENOMIC DNA]</scope>
</reference>
<evidence type="ECO:0000313" key="2">
    <source>
        <dbReference type="Proteomes" id="UP000299102"/>
    </source>
</evidence>
<comment type="caution">
    <text evidence="1">The sequence shown here is derived from an EMBL/GenBank/DDBJ whole genome shotgun (WGS) entry which is preliminary data.</text>
</comment>
<protein>
    <submittedName>
        <fullName evidence="1">Uncharacterized protein</fullName>
    </submittedName>
</protein>
<evidence type="ECO:0000313" key="1">
    <source>
        <dbReference type="EMBL" id="GBP96888.1"/>
    </source>
</evidence>
<sequence>MSPAQIWWYPRWRLKWKTPGRGRLHKRNAGADARPEALAEIHKLWRHRRRVNELRRSGGETEDMVAVARRPLPYFKPGPAIPSSWLLCLKPHRGAGYNETSRWLMPGDGVAVDRIRKARGQKVVLSCFCRGREEDRATQIRGADLKVAKRKCGSHRYNSGRMKINSDEDIVRSLRTQNRHLSEGLDWEKVRPGYATGDGHVQ</sequence>
<dbReference type="AlphaFoldDB" id="A0A4C2A9U3"/>
<dbReference type="Proteomes" id="UP000299102">
    <property type="component" value="Unassembled WGS sequence"/>
</dbReference>
<keyword evidence="2" id="KW-1185">Reference proteome</keyword>
<gene>
    <name evidence="1" type="ORF">EVAR_84141_1</name>
</gene>
<dbReference type="OrthoDB" id="10022108at2759"/>
<dbReference type="EMBL" id="BGZK01002847">
    <property type="protein sequence ID" value="GBP96888.1"/>
    <property type="molecule type" value="Genomic_DNA"/>
</dbReference>
<accession>A0A4C2A9U3</accession>
<organism evidence="1 2">
    <name type="scientific">Eumeta variegata</name>
    <name type="common">Bagworm moth</name>
    <name type="synonym">Eumeta japonica</name>
    <dbReference type="NCBI Taxonomy" id="151549"/>
    <lineage>
        <taxon>Eukaryota</taxon>
        <taxon>Metazoa</taxon>
        <taxon>Ecdysozoa</taxon>
        <taxon>Arthropoda</taxon>
        <taxon>Hexapoda</taxon>
        <taxon>Insecta</taxon>
        <taxon>Pterygota</taxon>
        <taxon>Neoptera</taxon>
        <taxon>Endopterygota</taxon>
        <taxon>Lepidoptera</taxon>
        <taxon>Glossata</taxon>
        <taxon>Ditrysia</taxon>
        <taxon>Tineoidea</taxon>
        <taxon>Psychidae</taxon>
        <taxon>Oiketicinae</taxon>
        <taxon>Eumeta</taxon>
    </lineage>
</organism>